<reference evidence="1 2" key="1">
    <citation type="submission" date="2024-09" db="EMBL/GenBank/DDBJ databases">
        <authorList>
            <person name="Sun Q."/>
            <person name="Mori K."/>
        </authorList>
    </citation>
    <scope>NUCLEOTIDE SEQUENCE [LARGE SCALE GENOMIC DNA]</scope>
    <source>
        <strain evidence="1 2">CECT 8365</strain>
    </source>
</reference>
<protein>
    <recommendedName>
        <fullName evidence="3">SMI1/KNR4 family protein</fullName>
    </recommendedName>
</protein>
<comment type="caution">
    <text evidence="1">The sequence shown here is derived from an EMBL/GenBank/DDBJ whole genome shotgun (WGS) entry which is preliminary data.</text>
</comment>
<evidence type="ECO:0000313" key="2">
    <source>
        <dbReference type="Proteomes" id="UP001589562"/>
    </source>
</evidence>
<evidence type="ECO:0008006" key="3">
    <source>
        <dbReference type="Google" id="ProtNLM"/>
    </source>
</evidence>
<organism evidence="1 2">
    <name type="scientific">Flavobacterium gyeonganense</name>
    <dbReference type="NCBI Taxonomy" id="1310418"/>
    <lineage>
        <taxon>Bacteria</taxon>
        <taxon>Pseudomonadati</taxon>
        <taxon>Bacteroidota</taxon>
        <taxon>Flavobacteriia</taxon>
        <taxon>Flavobacteriales</taxon>
        <taxon>Flavobacteriaceae</taxon>
        <taxon>Flavobacterium</taxon>
    </lineage>
</organism>
<accession>A0ABV5HAL7</accession>
<gene>
    <name evidence="1" type="ORF">ACFFVK_10195</name>
</gene>
<evidence type="ECO:0000313" key="1">
    <source>
        <dbReference type="EMBL" id="MFB9108949.1"/>
    </source>
</evidence>
<dbReference type="RefSeq" id="WP_278008520.1">
    <property type="nucleotide sequence ID" value="NZ_CP121112.1"/>
</dbReference>
<proteinExistence type="predicted"/>
<dbReference type="Proteomes" id="UP001589562">
    <property type="component" value="Unassembled WGS sequence"/>
</dbReference>
<dbReference type="EMBL" id="JBHMFE010000014">
    <property type="protein sequence ID" value="MFB9108949.1"/>
    <property type="molecule type" value="Genomic_DNA"/>
</dbReference>
<keyword evidence="2" id="KW-1185">Reference proteome</keyword>
<name>A0ABV5HAL7_9FLAO</name>
<sequence length="210" mass="24631">MTDFLVIKKLFHIMQPNGFTNVEIQVVKDIFGQLPDVFVDYYTELGKIQNLNHTQDLLIVPQRFQYYKNDDYLIFYSENQKACVWAIHKDDLSKSNPPVYMSYDEKEWNLETETLSDFFTAMAFLQAGFALEFTCDTFYKIEPNELDFIAQNFTVKGVSFTQWVEGIKFYGNHSDDVIVIINDNQMHYSSNTEKHFLEMDKVLSKLGSEL</sequence>